<keyword evidence="6" id="KW-0472">Membrane</keyword>
<dbReference type="Gene3D" id="3.40.50.720">
    <property type="entry name" value="NAD(P)-binding Rossmann-like Domain"/>
    <property type="match status" value="2"/>
</dbReference>
<dbReference type="PANTHER" id="PTHR11728">
    <property type="entry name" value="GLYCEROL-3-PHOSPHATE DEHYDROGENASE"/>
    <property type="match status" value="1"/>
</dbReference>
<dbReference type="SUPFAM" id="SSF51735">
    <property type="entry name" value="NAD(P)-binding Rossmann-fold domains"/>
    <property type="match status" value="2"/>
</dbReference>
<reference evidence="10" key="1">
    <citation type="journal article" date="2016" name="Nat. Commun.">
        <title>The Gonium pectorale genome demonstrates co-option of cell cycle regulation during the evolution of multicellularity.</title>
        <authorList>
            <person name="Hanschen E.R."/>
            <person name="Marriage T.N."/>
            <person name="Ferris P.J."/>
            <person name="Hamaji T."/>
            <person name="Toyoda A."/>
            <person name="Fujiyama A."/>
            <person name="Neme R."/>
            <person name="Noguchi H."/>
            <person name="Minakuchi Y."/>
            <person name="Suzuki M."/>
            <person name="Kawai-Toyooka H."/>
            <person name="Smith D.R."/>
            <person name="Sparks H."/>
            <person name="Anderson J."/>
            <person name="Bakaric R."/>
            <person name="Luria V."/>
            <person name="Karger A."/>
            <person name="Kirschner M.W."/>
            <person name="Durand P.M."/>
            <person name="Michod R.E."/>
            <person name="Nozaki H."/>
            <person name="Olson B.J."/>
        </authorList>
    </citation>
    <scope>NUCLEOTIDE SEQUENCE [LARGE SCALE GENOMIC DNA]</scope>
    <source>
        <strain evidence="10">NIES-2863</strain>
    </source>
</reference>
<dbReference type="Pfam" id="PF07479">
    <property type="entry name" value="NAD_Gly3P_dh_C"/>
    <property type="match status" value="1"/>
</dbReference>
<feature type="domain" description="Glycerol-3-phosphate dehydrogenase NAD-dependent N-terminal" evidence="7">
    <location>
        <begin position="136"/>
        <end position="197"/>
    </location>
</feature>
<dbReference type="EMBL" id="LSYV01000006">
    <property type="protein sequence ID" value="KXZ54147.1"/>
    <property type="molecule type" value="Genomic_DNA"/>
</dbReference>
<dbReference type="Pfam" id="PF01210">
    <property type="entry name" value="NAD_Gly3P_dh_N"/>
    <property type="match status" value="2"/>
</dbReference>
<dbReference type="InterPro" id="IPR013328">
    <property type="entry name" value="6PGD_dom2"/>
</dbReference>
<dbReference type="Proteomes" id="UP000075714">
    <property type="component" value="Unassembled WGS sequence"/>
</dbReference>
<evidence type="ECO:0000256" key="3">
    <source>
        <dbReference type="ARBA" id="ARBA00048683"/>
    </source>
</evidence>
<dbReference type="SUPFAM" id="SSF48179">
    <property type="entry name" value="6-phosphogluconate dehydrogenase C-terminal domain-like"/>
    <property type="match status" value="1"/>
</dbReference>
<dbReference type="InterPro" id="IPR008927">
    <property type="entry name" value="6-PGluconate_DH-like_C_sf"/>
</dbReference>
<name>A0A150GW75_GONPE</name>
<evidence type="ECO:0000256" key="4">
    <source>
        <dbReference type="RuleBase" id="RU000437"/>
    </source>
</evidence>
<dbReference type="AlphaFoldDB" id="A0A150GW75"/>
<organism evidence="9 10">
    <name type="scientific">Gonium pectorale</name>
    <name type="common">Green alga</name>
    <dbReference type="NCBI Taxonomy" id="33097"/>
    <lineage>
        <taxon>Eukaryota</taxon>
        <taxon>Viridiplantae</taxon>
        <taxon>Chlorophyta</taxon>
        <taxon>core chlorophytes</taxon>
        <taxon>Chlorophyceae</taxon>
        <taxon>CS clade</taxon>
        <taxon>Chlamydomonadales</taxon>
        <taxon>Volvocaceae</taxon>
        <taxon>Gonium</taxon>
    </lineage>
</organism>
<dbReference type="PRINTS" id="PR00077">
    <property type="entry name" value="GPDHDRGNASE"/>
</dbReference>
<dbReference type="NCBIfam" id="NF000940">
    <property type="entry name" value="PRK00094.1-2"/>
    <property type="match status" value="1"/>
</dbReference>
<comment type="similarity">
    <text evidence="1 4">Belongs to the NAD-dependent glycerol-3-phosphate dehydrogenase family.</text>
</comment>
<dbReference type="EC" id="1.1.1.8" evidence="5"/>
<dbReference type="PANTHER" id="PTHR11728:SF1">
    <property type="entry name" value="GLYCEROL-3-PHOSPHATE DEHYDROGENASE [NAD(+)] 2, CHLOROPLASTIC"/>
    <property type="match status" value="1"/>
</dbReference>
<dbReference type="InterPro" id="IPR011128">
    <property type="entry name" value="G3P_DH_NAD-dep_N"/>
</dbReference>
<evidence type="ECO:0000256" key="6">
    <source>
        <dbReference type="SAM" id="Phobius"/>
    </source>
</evidence>
<keyword evidence="2 4" id="KW-0560">Oxidoreductase</keyword>
<dbReference type="STRING" id="33097.A0A150GW75"/>
<evidence type="ECO:0000313" key="9">
    <source>
        <dbReference type="EMBL" id="KXZ54147.1"/>
    </source>
</evidence>
<dbReference type="GO" id="GO:0046168">
    <property type="term" value="P:glycerol-3-phosphate catabolic process"/>
    <property type="evidence" value="ECO:0007669"/>
    <property type="project" value="UniProtKB-UniRule"/>
</dbReference>
<gene>
    <name evidence="9" type="ORF">GPECTOR_5g246</name>
</gene>
<dbReference type="InterPro" id="IPR036291">
    <property type="entry name" value="NAD(P)-bd_dom_sf"/>
</dbReference>
<proteinExistence type="inferred from homology"/>
<feature type="domain" description="Glycerol-3-phosphate dehydrogenase NAD-dependent N-terminal" evidence="7">
    <location>
        <begin position="2"/>
        <end position="135"/>
    </location>
</feature>
<dbReference type="Gene3D" id="1.10.1040.10">
    <property type="entry name" value="N-(1-d-carboxylethyl)-l-norvaline Dehydrogenase, domain 2"/>
    <property type="match status" value="2"/>
</dbReference>
<dbReference type="GO" id="GO:0005975">
    <property type="term" value="P:carbohydrate metabolic process"/>
    <property type="evidence" value="ECO:0007669"/>
    <property type="project" value="InterPro"/>
</dbReference>
<keyword evidence="6" id="KW-0812">Transmembrane</keyword>
<dbReference type="GO" id="GO:0051287">
    <property type="term" value="F:NAD binding"/>
    <property type="evidence" value="ECO:0007669"/>
    <property type="project" value="UniProtKB-UniRule"/>
</dbReference>
<accession>A0A150GW75</accession>
<evidence type="ECO:0000259" key="8">
    <source>
        <dbReference type="Pfam" id="PF07479"/>
    </source>
</evidence>
<comment type="caution">
    <text evidence="9">The sequence shown here is derived from an EMBL/GenBank/DDBJ whole genome shotgun (WGS) entry which is preliminary data.</text>
</comment>
<dbReference type="GO" id="GO:0005829">
    <property type="term" value="C:cytosol"/>
    <property type="evidence" value="ECO:0007669"/>
    <property type="project" value="TreeGrafter"/>
</dbReference>
<dbReference type="OrthoDB" id="10263760at2759"/>
<dbReference type="HAMAP" id="MF_00394">
    <property type="entry name" value="NAD_Glyc3P_dehydrog"/>
    <property type="match status" value="1"/>
</dbReference>
<dbReference type="InterPro" id="IPR006109">
    <property type="entry name" value="G3P_DH_NAD-dep_C"/>
</dbReference>
<feature type="domain" description="Glycerol-3-phosphate dehydrogenase NAD-dependent C-terminal" evidence="8">
    <location>
        <begin position="217"/>
        <end position="343"/>
    </location>
</feature>
<dbReference type="InterPro" id="IPR006168">
    <property type="entry name" value="G3P_DH_NAD-dep"/>
</dbReference>
<evidence type="ECO:0000256" key="1">
    <source>
        <dbReference type="ARBA" id="ARBA00011009"/>
    </source>
</evidence>
<sequence>MGHETALWARSPAVVESVNTRHENVVHLPGHPCPPGLRASNDLAAVLNGSELLLLVVPTQYIVDTLGAVAHLLRPHQMLVSCSKGIRLDSLETVAETLEGLVPLDCRGRLAYLSGPSFAAEVAAGQPTAVTIAAKMLVSCSKGIRLDSLETVAETLEGLVPLDCRGRLAYLSGPSFAAEVAAGQPTAVTIAAKDEALAARVQALLSTPRLRCYRSTDVVGVELGGALKNVLAIACGISDGLGFGNNGRAALITRGLYEITKLAVAMGANPLTMAGLAGMGDLVLTCTGDLSRNRTASMGGAVAEGVPTAVAIHQLAVKLGVECPIMEGIHRVIHAGANAQEVVTEVMSRELKPEVAPEIIRGAAAAAARPAAAKSMPQGANGTASGVEAGSTDRGVAVACRMGDGAGGAGEANGARSAAAAAASFLPADASRLLAAATAGAAVAAMAAVAAIRWLGRP</sequence>
<evidence type="ECO:0000256" key="2">
    <source>
        <dbReference type="ARBA" id="ARBA00023002"/>
    </source>
</evidence>
<dbReference type="GO" id="GO:0141152">
    <property type="term" value="F:glycerol-3-phosphate dehydrogenase (NAD+) activity"/>
    <property type="evidence" value="ECO:0007669"/>
    <property type="project" value="UniProtKB-UniRule"/>
</dbReference>
<dbReference type="PROSITE" id="PS00957">
    <property type="entry name" value="NAD_G3PDH"/>
    <property type="match status" value="1"/>
</dbReference>
<dbReference type="NCBIfam" id="NF000942">
    <property type="entry name" value="PRK00094.1-4"/>
    <property type="match status" value="1"/>
</dbReference>
<comment type="catalytic activity">
    <reaction evidence="3 5">
        <text>sn-glycerol 3-phosphate + NAD(+) = dihydroxyacetone phosphate + NADH + H(+)</text>
        <dbReference type="Rhea" id="RHEA:11092"/>
        <dbReference type="ChEBI" id="CHEBI:15378"/>
        <dbReference type="ChEBI" id="CHEBI:57540"/>
        <dbReference type="ChEBI" id="CHEBI:57597"/>
        <dbReference type="ChEBI" id="CHEBI:57642"/>
        <dbReference type="ChEBI" id="CHEBI:57945"/>
        <dbReference type="EC" id="1.1.1.8"/>
    </reaction>
</comment>
<evidence type="ECO:0000313" key="10">
    <source>
        <dbReference type="Proteomes" id="UP000075714"/>
    </source>
</evidence>
<keyword evidence="4" id="KW-0520">NAD</keyword>
<evidence type="ECO:0000256" key="5">
    <source>
        <dbReference type="RuleBase" id="RU361243"/>
    </source>
</evidence>
<feature type="transmembrane region" description="Helical" evidence="6">
    <location>
        <begin position="433"/>
        <end position="455"/>
    </location>
</feature>
<protein>
    <recommendedName>
        <fullName evidence="5">Glycerol-3-phosphate dehydrogenase [NAD(+)]</fullName>
        <ecNumber evidence="5">1.1.1.8</ecNumber>
    </recommendedName>
</protein>
<keyword evidence="6" id="KW-1133">Transmembrane helix</keyword>
<evidence type="ECO:0000259" key="7">
    <source>
        <dbReference type="Pfam" id="PF01210"/>
    </source>
</evidence>
<keyword evidence="10" id="KW-1185">Reference proteome</keyword>